<dbReference type="EnsemblPlants" id="AVESA.00010b.r2.5DG1003180.4">
    <property type="protein sequence ID" value="AVESA.00010b.r2.5DG1003180.4.CDS"/>
    <property type="gene ID" value="AVESA.00010b.r2.5DG1003180"/>
</dbReference>
<keyword evidence="2" id="KW-1185">Reference proteome</keyword>
<evidence type="ECO:0000313" key="2">
    <source>
        <dbReference type="Proteomes" id="UP001732700"/>
    </source>
</evidence>
<evidence type="ECO:0000313" key="1">
    <source>
        <dbReference type="EnsemblPlants" id="AVESA.00010b.r2.5DG1003180.4.CDS"/>
    </source>
</evidence>
<reference evidence="1" key="1">
    <citation type="submission" date="2021-05" db="EMBL/GenBank/DDBJ databases">
        <authorList>
            <person name="Scholz U."/>
            <person name="Mascher M."/>
            <person name="Fiebig A."/>
        </authorList>
    </citation>
    <scope>NUCLEOTIDE SEQUENCE [LARGE SCALE GENOMIC DNA]</scope>
</reference>
<organism evidence="1 2">
    <name type="scientific">Avena sativa</name>
    <name type="common">Oat</name>
    <dbReference type="NCBI Taxonomy" id="4498"/>
    <lineage>
        <taxon>Eukaryota</taxon>
        <taxon>Viridiplantae</taxon>
        <taxon>Streptophyta</taxon>
        <taxon>Embryophyta</taxon>
        <taxon>Tracheophyta</taxon>
        <taxon>Spermatophyta</taxon>
        <taxon>Magnoliopsida</taxon>
        <taxon>Liliopsida</taxon>
        <taxon>Poales</taxon>
        <taxon>Poaceae</taxon>
        <taxon>BOP clade</taxon>
        <taxon>Pooideae</taxon>
        <taxon>Poodae</taxon>
        <taxon>Poeae</taxon>
        <taxon>Poeae Chloroplast Group 1 (Aveneae type)</taxon>
        <taxon>Aveninae</taxon>
        <taxon>Avena</taxon>
    </lineage>
</organism>
<sequence>MGTGRRRKLDGDDSDEEYVAEEDLCVSSAAEEDGDAEYEVDEEEEEETPRPVKGARKRKSNPAARRPRKRSYEVEDEDYSEESGDYQEDLDDEEEEEPPRLNSKTECGGRSQPPVSQRSNRRHEEEDADFDPELDEGEEDRDMDFDPELEGDDEEFEDEEEEEFDVSHARKVPRIQNTVRRIPASKRRCGKKKKKNSSSSSKVSKRKVRSAKKRKAAPATRRRKREHYEDDDDFIVEEDQVKVNRNSRKKARFGRQVELDRPVPVAEADIWPAIDSDTSDFEFGTSDEEHENVVTPVVEPVRVAVRKGRKKKASGSSSDSEFHVLDEELRDVRDQEVKKRTFVLQSTSDSEFHVSETELGTSRETERKKSVFDSGSSSHSDFNVADKELGHVRKEAKKKKNRVFVSNASSDSEFNVSDKEMGHVRKEAKKKKNSVFVSGSSSEAEIHVSDEELGHVREEEAKRKKRVFVSGSCSDSEFHGSDKDFREVKPLEAQPMLPVSVRRISFTRNGEDKGKEKKEVVDAGKHMCGICLSDDQTMTLQGMLDCCSHYFCFACIMEWSKVESRCPLCKRRFTTITKSSKVDLGSELKKAVIRVEERDQVYQPTEEEIRRWLDPYENLVCIECNQGGEDSLMLLCDICDSSAHTYCVGLGREVPEGNWYCGGCRLGAEGTSYPRSLSNSNSAQLAATAPIGTFERSPSINPWQTFQGFDLNALPREVSRQNHPTESRASTASVSTSSGGRLATLSRRRGWIRILLDRQRPAVSLDLGHNGVQNSDYVPRAELDHMNFFASSESNSLQHGGYLSRIEPSRRNLHAPSEANTSQLLLDDIRDQHYFSPSVQTQRNSTPCISVDGNNFQQTESVQHMCSISPH</sequence>
<accession>A0ACD5YPR3</accession>
<protein>
    <submittedName>
        <fullName evidence="1">Uncharacterized protein</fullName>
    </submittedName>
</protein>
<proteinExistence type="predicted"/>
<reference evidence="1" key="2">
    <citation type="submission" date="2025-09" db="UniProtKB">
        <authorList>
            <consortium name="EnsemblPlants"/>
        </authorList>
    </citation>
    <scope>IDENTIFICATION</scope>
</reference>
<name>A0ACD5YPR3_AVESA</name>
<dbReference type="Proteomes" id="UP001732700">
    <property type="component" value="Chromosome 5D"/>
</dbReference>